<keyword evidence="1" id="KW-0472">Membrane</keyword>
<dbReference type="PROSITE" id="PS50850">
    <property type="entry name" value="MFS"/>
    <property type="match status" value="1"/>
</dbReference>
<dbReference type="AlphaFoldDB" id="A0A6J6H0M5"/>
<proteinExistence type="predicted"/>
<accession>A0A6J6H0M5</accession>
<dbReference type="GO" id="GO:0022857">
    <property type="term" value="F:transmembrane transporter activity"/>
    <property type="evidence" value="ECO:0007669"/>
    <property type="project" value="InterPro"/>
</dbReference>
<evidence type="ECO:0000259" key="2">
    <source>
        <dbReference type="PROSITE" id="PS50850"/>
    </source>
</evidence>
<evidence type="ECO:0000313" key="3">
    <source>
        <dbReference type="EMBL" id="CAB4607242.1"/>
    </source>
</evidence>
<dbReference type="EMBL" id="CAEZUJ010000068">
    <property type="protein sequence ID" value="CAB4607242.1"/>
    <property type="molecule type" value="Genomic_DNA"/>
</dbReference>
<keyword evidence="1" id="KW-0812">Transmembrane</keyword>
<dbReference type="InterPro" id="IPR020846">
    <property type="entry name" value="MFS_dom"/>
</dbReference>
<gene>
    <name evidence="3" type="ORF">UFOPK1811_01202</name>
    <name evidence="4" type="ORF">UFOPK2360_00659</name>
</gene>
<evidence type="ECO:0000313" key="4">
    <source>
        <dbReference type="EMBL" id="CAB4682524.1"/>
    </source>
</evidence>
<keyword evidence="1" id="KW-1133">Transmembrane helix</keyword>
<dbReference type="SUPFAM" id="SSF103473">
    <property type="entry name" value="MFS general substrate transporter"/>
    <property type="match status" value="1"/>
</dbReference>
<feature type="transmembrane region" description="Helical" evidence="1">
    <location>
        <begin position="84"/>
        <end position="102"/>
    </location>
</feature>
<dbReference type="EMBL" id="CAEZXH010000031">
    <property type="protein sequence ID" value="CAB4682524.1"/>
    <property type="molecule type" value="Genomic_DNA"/>
</dbReference>
<evidence type="ECO:0000256" key="1">
    <source>
        <dbReference type="SAM" id="Phobius"/>
    </source>
</evidence>
<organism evidence="3">
    <name type="scientific">freshwater metagenome</name>
    <dbReference type="NCBI Taxonomy" id="449393"/>
    <lineage>
        <taxon>unclassified sequences</taxon>
        <taxon>metagenomes</taxon>
        <taxon>ecological metagenomes</taxon>
    </lineage>
</organism>
<dbReference type="PANTHER" id="PTHR23534">
    <property type="entry name" value="MFS PERMEASE"/>
    <property type="match status" value="1"/>
</dbReference>
<protein>
    <submittedName>
        <fullName evidence="3">Unannotated protein</fullName>
    </submittedName>
</protein>
<sequence length="416" mass="42762">MSSNHLGQTEIAVIQKKSLRVLSGAQTLSGLGVTGTFAAGSLLVVQITGSDALAGLVQTATVVGAALLALPLAKWTALGGRRRALSTGYLVGALGATCALIGGINNLFFMILLGAAMIGGASAAGYQARFGAIDLATDENRARDLSFVVWASTVGSVLGPNLMEPAGVLAESLGFPRLVGPYLIAVVTLILAATLILIFLKPDPYLLARTEANIDTDQKAVKTRVAFKIVRSEPKALLGLTSVVIGHIAMVTIMVMTPVHMGHVDVALRLIGLVISVHVLGMFAFSPLIGKLTDQIGREKTIILGALILLLAALVSGLAYADAVFQLGIGLFLLGLGWSMTMIAGSTLLAESVPLEGKAASQGLSDLLMNGGGALGGAIAGLIIAFSSYGWLCALVTLPVAFLLFKAVGRARLLNA</sequence>
<feature type="transmembrane region" description="Helical" evidence="1">
    <location>
        <begin position="108"/>
        <end position="126"/>
    </location>
</feature>
<feature type="transmembrane region" description="Helical" evidence="1">
    <location>
        <begin position="147"/>
        <end position="170"/>
    </location>
</feature>
<feature type="transmembrane region" description="Helical" evidence="1">
    <location>
        <begin position="182"/>
        <end position="200"/>
    </location>
</feature>
<feature type="transmembrane region" description="Helical" evidence="1">
    <location>
        <begin position="301"/>
        <end position="321"/>
    </location>
</feature>
<name>A0A6J6H0M5_9ZZZZ</name>
<dbReference type="Pfam" id="PF07690">
    <property type="entry name" value="MFS_1"/>
    <property type="match status" value="1"/>
</dbReference>
<feature type="transmembrane region" description="Helical" evidence="1">
    <location>
        <begin position="53"/>
        <end position="72"/>
    </location>
</feature>
<feature type="transmembrane region" description="Helical" evidence="1">
    <location>
        <begin position="363"/>
        <end position="383"/>
    </location>
</feature>
<dbReference type="PANTHER" id="PTHR23534:SF1">
    <property type="entry name" value="MAJOR FACILITATOR SUPERFAMILY PROTEIN"/>
    <property type="match status" value="1"/>
</dbReference>
<feature type="domain" description="Major facilitator superfamily (MFS) profile" evidence="2">
    <location>
        <begin position="235"/>
        <end position="416"/>
    </location>
</feature>
<dbReference type="InterPro" id="IPR011701">
    <property type="entry name" value="MFS"/>
</dbReference>
<feature type="transmembrane region" description="Helical" evidence="1">
    <location>
        <begin position="21"/>
        <end position="47"/>
    </location>
</feature>
<dbReference type="InterPro" id="IPR036259">
    <property type="entry name" value="MFS_trans_sf"/>
</dbReference>
<dbReference type="Gene3D" id="1.20.1250.20">
    <property type="entry name" value="MFS general substrate transporter like domains"/>
    <property type="match status" value="2"/>
</dbReference>
<feature type="transmembrane region" description="Helical" evidence="1">
    <location>
        <begin position="389"/>
        <end position="408"/>
    </location>
</feature>
<feature type="transmembrane region" description="Helical" evidence="1">
    <location>
        <begin position="266"/>
        <end position="289"/>
    </location>
</feature>
<feature type="transmembrane region" description="Helical" evidence="1">
    <location>
        <begin position="237"/>
        <end position="260"/>
    </location>
</feature>
<feature type="transmembrane region" description="Helical" evidence="1">
    <location>
        <begin position="327"/>
        <end position="351"/>
    </location>
</feature>
<reference evidence="3" key="1">
    <citation type="submission" date="2020-05" db="EMBL/GenBank/DDBJ databases">
        <authorList>
            <person name="Chiriac C."/>
            <person name="Salcher M."/>
            <person name="Ghai R."/>
            <person name="Kavagutti S V."/>
        </authorList>
    </citation>
    <scope>NUCLEOTIDE SEQUENCE</scope>
</reference>